<protein>
    <recommendedName>
        <fullName evidence="5">Protochlorophyllide reductase</fullName>
    </recommendedName>
</protein>
<evidence type="ECO:0000313" key="4">
    <source>
        <dbReference type="Proteomes" id="UP000654075"/>
    </source>
</evidence>
<dbReference type="CDD" id="cd05233">
    <property type="entry name" value="SDR_c"/>
    <property type="match status" value="1"/>
</dbReference>
<proteinExistence type="inferred from homology"/>
<dbReference type="OrthoDB" id="449064at2759"/>
<keyword evidence="2" id="KW-0560">Oxidoreductase</keyword>
<dbReference type="Gene3D" id="3.40.50.720">
    <property type="entry name" value="NAD(P)-binding Rossmann-like Domain"/>
    <property type="match status" value="1"/>
</dbReference>
<dbReference type="InterPro" id="IPR002347">
    <property type="entry name" value="SDR_fam"/>
</dbReference>
<organism evidence="3 4">
    <name type="scientific">Polarella glacialis</name>
    <name type="common">Dinoflagellate</name>
    <dbReference type="NCBI Taxonomy" id="89957"/>
    <lineage>
        <taxon>Eukaryota</taxon>
        <taxon>Sar</taxon>
        <taxon>Alveolata</taxon>
        <taxon>Dinophyceae</taxon>
        <taxon>Suessiales</taxon>
        <taxon>Suessiaceae</taxon>
        <taxon>Polarella</taxon>
    </lineage>
</organism>
<keyword evidence="4" id="KW-1185">Reference proteome</keyword>
<comment type="caution">
    <text evidence="3">The sequence shown here is derived from an EMBL/GenBank/DDBJ whole genome shotgun (WGS) entry which is preliminary data.</text>
</comment>
<reference evidence="3" key="1">
    <citation type="submission" date="2021-02" db="EMBL/GenBank/DDBJ databases">
        <authorList>
            <person name="Dougan E. K."/>
            <person name="Rhodes N."/>
            <person name="Thang M."/>
            <person name="Chan C."/>
        </authorList>
    </citation>
    <scope>NUCLEOTIDE SEQUENCE</scope>
</reference>
<evidence type="ECO:0008006" key="5">
    <source>
        <dbReference type="Google" id="ProtNLM"/>
    </source>
</evidence>
<accession>A0A813E9L5</accession>
<sequence>MLIAALPEGALVRLLVQNAAIGDPAPLAELDVAHFEKALQVNVVAPLALTKAFLPGLLAGSGRILHLGTSVAHQPQRGTATYGVTKAAFHRLYQQLNASWTLRGYATMCRKQGS</sequence>
<evidence type="ECO:0000256" key="2">
    <source>
        <dbReference type="ARBA" id="ARBA00023002"/>
    </source>
</evidence>
<gene>
    <name evidence="3" type="ORF">PGLA1383_LOCUS14207</name>
</gene>
<dbReference type="Proteomes" id="UP000654075">
    <property type="component" value="Unassembled WGS sequence"/>
</dbReference>
<dbReference type="PANTHER" id="PTHR43639:SF1">
    <property type="entry name" value="SHORT-CHAIN DEHYDROGENASE_REDUCTASE FAMILY PROTEIN"/>
    <property type="match status" value="1"/>
</dbReference>
<dbReference type="EMBL" id="CAJNNV010008060">
    <property type="protein sequence ID" value="CAE8595701.1"/>
    <property type="molecule type" value="Genomic_DNA"/>
</dbReference>
<dbReference type="AlphaFoldDB" id="A0A813E9L5"/>
<comment type="similarity">
    <text evidence="1">Belongs to the short-chain dehydrogenases/reductases (SDR) family.</text>
</comment>
<dbReference type="InterPro" id="IPR036291">
    <property type="entry name" value="NAD(P)-bd_dom_sf"/>
</dbReference>
<evidence type="ECO:0000256" key="1">
    <source>
        <dbReference type="ARBA" id="ARBA00006484"/>
    </source>
</evidence>
<name>A0A813E9L5_POLGL</name>
<dbReference type="SUPFAM" id="SSF51735">
    <property type="entry name" value="NAD(P)-binding Rossmann-fold domains"/>
    <property type="match status" value="1"/>
</dbReference>
<dbReference type="GO" id="GO:0016491">
    <property type="term" value="F:oxidoreductase activity"/>
    <property type="evidence" value="ECO:0007669"/>
    <property type="project" value="UniProtKB-KW"/>
</dbReference>
<dbReference type="Pfam" id="PF00106">
    <property type="entry name" value="adh_short"/>
    <property type="match status" value="1"/>
</dbReference>
<dbReference type="PANTHER" id="PTHR43639">
    <property type="entry name" value="OXIDOREDUCTASE, SHORT-CHAIN DEHYDROGENASE/REDUCTASE FAMILY (AFU_ORTHOLOGUE AFUA_5G02870)"/>
    <property type="match status" value="1"/>
</dbReference>
<evidence type="ECO:0000313" key="3">
    <source>
        <dbReference type="EMBL" id="CAE8595701.1"/>
    </source>
</evidence>